<dbReference type="SUPFAM" id="SSF56112">
    <property type="entry name" value="Protein kinase-like (PK-like)"/>
    <property type="match status" value="1"/>
</dbReference>
<reference evidence="1" key="1">
    <citation type="submission" date="2023-02" db="EMBL/GenBank/DDBJ databases">
        <title>Genome of toxic invasive species Heracleum sosnowskyi carries increased number of genes despite the absence of recent whole-genome duplications.</title>
        <authorList>
            <person name="Schelkunov M."/>
            <person name="Shtratnikova V."/>
            <person name="Makarenko M."/>
            <person name="Klepikova A."/>
            <person name="Omelchenko D."/>
            <person name="Novikova G."/>
            <person name="Obukhova E."/>
            <person name="Bogdanov V."/>
            <person name="Penin A."/>
            <person name="Logacheva M."/>
        </authorList>
    </citation>
    <scope>NUCLEOTIDE SEQUENCE</scope>
    <source>
        <strain evidence="1">Hsosn_3</strain>
        <tissue evidence="1">Leaf</tissue>
    </source>
</reference>
<dbReference type="AlphaFoldDB" id="A0AAD8I677"/>
<keyword evidence="2" id="KW-1185">Reference proteome</keyword>
<dbReference type="EMBL" id="JAUIZM010000006">
    <property type="protein sequence ID" value="KAK1379884.1"/>
    <property type="molecule type" value="Genomic_DNA"/>
</dbReference>
<proteinExistence type="predicted"/>
<dbReference type="Proteomes" id="UP001237642">
    <property type="component" value="Unassembled WGS sequence"/>
</dbReference>
<accession>A0AAD8I677</accession>
<sequence>MSGTTLGENNLKEIEGGMFWKVRLFLLLARRLPKDCAICTSTTDSTAAFLVTCATQTGKSAFHKSHLLKLRVAPSETTMTDVLREVLIMKIVEHPNIANLVEVIDDPATYHFYMVV</sequence>
<reference evidence="1" key="2">
    <citation type="submission" date="2023-05" db="EMBL/GenBank/DDBJ databases">
        <authorList>
            <person name="Schelkunov M.I."/>
        </authorList>
    </citation>
    <scope>NUCLEOTIDE SEQUENCE</scope>
    <source>
        <strain evidence="1">Hsosn_3</strain>
        <tissue evidence="1">Leaf</tissue>
    </source>
</reference>
<comment type="caution">
    <text evidence="1">The sequence shown here is derived from an EMBL/GenBank/DDBJ whole genome shotgun (WGS) entry which is preliminary data.</text>
</comment>
<evidence type="ECO:0008006" key="3">
    <source>
        <dbReference type="Google" id="ProtNLM"/>
    </source>
</evidence>
<name>A0AAD8I677_9APIA</name>
<organism evidence="1 2">
    <name type="scientific">Heracleum sosnowskyi</name>
    <dbReference type="NCBI Taxonomy" id="360622"/>
    <lineage>
        <taxon>Eukaryota</taxon>
        <taxon>Viridiplantae</taxon>
        <taxon>Streptophyta</taxon>
        <taxon>Embryophyta</taxon>
        <taxon>Tracheophyta</taxon>
        <taxon>Spermatophyta</taxon>
        <taxon>Magnoliopsida</taxon>
        <taxon>eudicotyledons</taxon>
        <taxon>Gunneridae</taxon>
        <taxon>Pentapetalae</taxon>
        <taxon>asterids</taxon>
        <taxon>campanulids</taxon>
        <taxon>Apiales</taxon>
        <taxon>Apiaceae</taxon>
        <taxon>Apioideae</taxon>
        <taxon>apioid superclade</taxon>
        <taxon>Tordylieae</taxon>
        <taxon>Tordyliinae</taxon>
        <taxon>Heracleum</taxon>
    </lineage>
</organism>
<evidence type="ECO:0000313" key="2">
    <source>
        <dbReference type="Proteomes" id="UP001237642"/>
    </source>
</evidence>
<evidence type="ECO:0000313" key="1">
    <source>
        <dbReference type="EMBL" id="KAK1379884.1"/>
    </source>
</evidence>
<protein>
    <recommendedName>
        <fullName evidence="3">Protein kinase domain-containing protein</fullName>
    </recommendedName>
</protein>
<gene>
    <name evidence="1" type="ORF">POM88_026628</name>
</gene>
<dbReference type="Gene3D" id="3.30.200.20">
    <property type="entry name" value="Phosphorylase Kinase, domain 1"/>
    <property type="match status" value="1"/>
</dbReference>
<dbReference type="InterPro" id="IPR011009">
    <property type="entry name" value="Kinase-like_dom_sf"/>
</dbReference>